<comment type="caution">
    <text evidence="7">The sequence shown here is derived from an EMBL/GenBank/DDBJ whole genome shotgun (WGS) entry which is preliminary data.</text>
</comment>
<feature type="domain" description="ABC-2 type transporter transmembrane" evidence="6">
    <location>
        <begin position="397"/>
        <end position="607"/>
    </location>
</feature>
<accession>A0A5C8UJV7</accession>
<gene>
    <name evidence="7" type="ORF">FVP33_16760</name>
</gene>
<sequence>MTIPVLVRAEFARLTASRIGIAALVALMTVPLVYGGLYLWGNQDPYSNLDKVPAALVVQDTGTTVDGTPTNYGRKAAESLLDGKKFGWVEVSSAQAATGVKNGRYDFGLTFPADFSTRLASASGDEPVSAALKLTTDDTNSYLSTTIAKQAAEAVRVEIAKQVGSAASITLLNAVGSIRDGLVKADDGAVSLASGAASAAAGAASLASGSATLSSGATRLSTGLHQLDAKTAALPSSAAQLSAGASSLAGKLSTASSTAGTLASNTSAAQTAYAKLVADAQVPGAVLDPQVLADIQALGTPVGTANAYAGGLAAPTGLPAAAAGAAQVAAGASALSASAPALASAVHSAAGGASSLAGGAATASTGASDLSTGVAQLAAGSKTLSDSLTDAVGKIPQTTAAERAATSNLIANPVQVNQDAITQAKNYGAGLAPFFLSLASWIGIYALFLLVRPLSRRALTAVRRPIRTTLAGWLTPALLGVVQMVALFALVTLALHLPVANPVGMVAFMAFVAMTFAAIVLALNVLLGSVGQFLALVFMVVQLVTAGGTFPWQTLPAPLAALHQALPMSHAVDGIRQLMYGGTGGDLWSAFLPLAAWFVGSLALSVLGARKQGRFRTLRQLRPSPIGA</sequence>
<evidence type="ECO:0000256" key="4">
    <source>
        <dbReference type="ARBA" id="ARBA00023136"/>
    </source>
</evidence>
<dbReference type="InterPro" id="IPR017501">
    <property type="entry name" value="Phage_infect_YhgE_C"/>
</dbReference>
<dbReference type="Proteomes" id="UP000321379">
    <property type="component" value="Unassembled WGS sequence"/>
</dbReference>
<evidence type="ECO:0000256" key="2">
    <source>
        <dbReference type="ARBA" id="ARBA00022692"/>
    </source>
</evidence>
<dbReference type="RefSeq" id="WP_147784846.1">
    <property type="nucleotide sequence ID" value="NZ_VRMG01000012.1"/>
</dbReference>
<feature type="transmembrane region" description="Helical" evidence="5">
    <location>
        <begin position="503"/>
        <end position="526"/>
    </location>
</feature>
<evidence type="ECO:0000259" key="6">
    <source>
        <dbReference type="Pfam" id="PF12698"/>
    </source>
</evidence>
<dbReference type="InterPro" id="IPR013525">
    <property type="entry name" value="ABC2_TM"/>
</dbReference>
<feature type="transmembrane region" description="Helical" evidence="5">
    <location>
        <begin position="533"/>
        <end position="552"/>
    </location>
</feature>
<dbReference type="AlphaFoldDB" id="A0A5C8UJV7"/>
<dbReference type="InterPro" id="IPR051328">
    <property type="entry name" value="T7SS_ABC-Transporter"/>
</dbReference>
<evidence type="ECO:0000256" key="3">
    <source>
        <dbReference type="ARBA" id="ARBA00022989"/>
    </source>
</evidence>
<feature type="transmembrane region" description="Helical" evidence="5">
    <location>
        <begin position="427"/>
        <end position="451"/>
    </location>
</feature>
<dbReference type="GO" id="GO:0016020">
    <property type="term" value="C:membrane"/>
    <property type="evidence" value="ECO:0007669"/>
    <property type="project" value="UniProtKB-SubCell"/>
</dbReference>
<keyword evidence="3 5" id="KW-1133">Transmembrane helix</keyword>
<protein>
    <submittedName>
        <fullName evidence="7">YhgE/Pip domain-containing protein</fullName>
    </submittedName>
</protein>
<dbReference type="InterPro" id="IPR023908">
    <property type="entry name" value="xxxLxxG_rpt"/>
</dbReference>
<feature type="transmembrane region" description="Helical" evidence="5">
    <location>
        <begin position="472"/>
        <end position="497"/>
    </location>
</feature>
<dbReference type="NCBIfam" id="TIGR03061">
    <property type="entry name" value="pip_yhgE_Nterm"/>
    <property type="match status" value="1"/>
</dbReference>
<evidence type="ECO:0000256" key="1">
    <source>
        <dbReference type="ARBA" id="ARBA00004141"/>
    </source>
</evidence>
<dbReference type="PANTHER" id="PTHR43077:SF5">
    <property type="entry name" value="PHAGE INFECTION PROTEIN"/>
    <property type="match status" value="1"/>
</dbReference>
<evidence type="ECO:0000256" key="5">
    <source>
        <dbReference type="SAM" id="Phobius"/>
    </source>
</evidence>
<evidence type="ECO:0000313" key="8">
    <source>
        <dbReference type="Proteomes" id="UP000321379"/>
    </source>
</evidence>
<comment type="subcellular location">
    <subcellularLocation>
        <location evidence="1">Membrane</location>
        <topology evidence="1">Multi-pass membrane protein</topology>
    </subcellularLocation>
</comment>
<evidence type="ECO:0000313" key="7">
    <source>
        <dbReference type="EMBL" id="TXN28638.1"/>
    </source>
</evidence>
<keyword evidence="2 5" id="KW-0812">Transmembrane</keyword>
<dbReference type="NCBIfam" id="TIGR03062">
    <property type="entry name" value="pip_yhgE_Cterm"/>
    <property type="match status" value="1"/>
</dbReference>
<dbReference type="GO" id="GO:0140359">
    <property type="term" value="F:ABC-type transporter activity"/>
    <property type="evidence" value="ECO:0007669"/>
    <property type="project" value="InterPro"/>
</dbReference>
<dbReference type="InterPro" id="IPR017500">
    <property type="entry name" value="Phage_infect_YhgE_N"/>
</dbReference>
<name>A0A5C8UJV7_9MICO</name>
<dbReference type="EMBL" id="VRMG01000012">
    <property type="protein sequence ID" value="TXN28638.1"/>
    <property type="molecule type" value="Genomic_DNA"/>
</dbReference>
<dbReference type="PANTHER" id="PTHR43077">
    <property type="entry name" value="TRANSPORT PERMEASE YVFS-RELATED"/>
    <property type="match status" value="1"/>
</dbReference>
<keyword evidence="4 5" id="KW-0472">Membrane</keyword>
<keyword evidence="8" id="KW-1185">Reference proteome</keyword>
<dbReference type="Pfam" id="PF12698">
    <property type="entry name" value="ABC2_membrane_3"/>
    <property type="match status" value="1"/>
</dbReference>
<feature type="transmembrane region" description="Helical" evidence="5">
    <location>
        <begin position="21"/>
        <end position="41"/>
    </location>
</feature>
<reference evidence="7 8" key="1">
    <citation type="submission" date="2019-08" db="EMBL/GenBank/DDBJ databases">
        <title>Bacterial whole genome sequence for Glaciihabitans sp. CHu50b-6-2.</title>
        <authorList>
            <person name="Jin L."/>
        </authorList>
    </citation>
    <scope>NUCLEOTIDE SEQUENCE [LARGE SCALE GENOMIC DNA]</scope>
    <source>
        <strain evidence="7 8">CHu50b-6-2</strain>
    </source>
</reference>
<feature type="transmembrane region" description="Helical" evidence="5">
    <location>
        <begin position="587"/>
        <end position="609"/>
    </location>
</feature>
<organism evidence="7 8">
    <name type="scientific">Lacisediminihabitans profunda</name>
    <dbReference type="NCBI Taxonomy" id="2594790"/>
    <lineage>
        <taxon>Bacteria</taxon>
        <taxon>Bacillati</taxon>
        <taxon>Actinomycetota</taxon>
        <taxon>Actinomycetes</taxon>
        <taxon>Micrococcales</taxon>
        <taxon>Microbacteriaceae</taxon>
        <taxon>Lacisediminihabitans</taxon>
    </lineage>
</organism>
<proteinExistence type="predicted"/>
<dbReference type="NCBIfam" id="TIGR03057">
    <property type="entry name" value="xxxLxxG_by_4"/>
    <property type="match status" value="2"/>
</dbReference>